<dbReference type="AlphaFoldDB" id="A0A226D4P3"/>
<dbReference type="Proteomes" id="UP000198287">
    <property type="component" value="Unassembled WGS sequence"/>
</dbReference>
<organism evidence="1 2">
    <name type="scientific">Folsomia candida</name>
    <name type="common">Springtail</name>
    <dbReference type="NCBI Taxonomy" id="158441"/>
    <lineage>
        <taxon>Eukaryota</taxon>
        <taxon>Metazoa</taxon>
        <taxon>Ecdysozoa</taxon>
        <taxon>Arthropoda</taxon>
        <taxon>Hexapoda</taxon>
        <taxon>Collembola</taxon>
        <taxon>Entomobryomorpha</taxon>
        <taxon>Isotomoidea</taxon>
        <taxon>Isotomidae</taxon>
        <taxon>Proisotominae</taxon>
        <taxon>Folsomia</taxon>
    </lineage>
</organism>
<evidence type="ECO:0000313" key="1">
    <source>
        <dbReference type="EMBL" id="OXA39834.1"/>
    </source>
</evidence>
<keyword evidence="2" id="KW-1185">Reference proteome</keyword>
<protein>
    <submittedName>
        <fullName evidence="1">Integrin alpha-L</fullName>
    </submittedName>
</protein>
<dbReference type="GO" id="GO:0007229">
    <property type="term" value="P:integrin-mediated signaling pathway"/>
    <property type="evidence" value="ECO:0007669"/>
    <property type="project" value="UniProtKB-KW"/>
</dbReference>
<reference evidence="1 2" key="1">
    <citation type="submission" date="2015-12" db="EMBL/GenBank/DDBJ databases">
        <title>The genome of Folsomia candida.</title>
        <authorList>
            <person name="Faddeeva A."/>
            <person name="Derks M.F."/>
            <person name="Anvar Y."/>
            <person name="Smit S."/>
            <person name="Van Straalen N."/>
            <person name="Roelofs D."/>
        </authorList>
    </citation>
    <scope>NUCLEOTIDE SEQUENCE [LARGE SCALE GENOMIC DNA]</scope>
    <source>
        <strain evidence="1 2">VU population</strain>
        <tissue evidence="1">Whole body</tissue>
    </source>
</reference>
<proteinExistence type="predicted"/>
<keyword evidence="1" id="KW-0401">Integrin</keyword>
<sequence>MAQFKTISIKFTHWPHLFFKWKDTASKLLIYSKSIKKCATTLTIGEKAAEENPSIAALFLLAYLIRPKSKKTSLLGSVESFIMVNSEPKYNEFLDNKLDLYPQVYLVGSKESLIFEDFLVIFKRKIVKCTSVMEAVDLAFKSFYVFNIEFPTTCYGAWQFLDYVIYKMKPICPVMSSVKELAAFVQ</sequence>
<comment type="caution">
    <text evidence="1">The sequence shown here is derived from an EMBL/GenBank/DDBJ whole genome shotgun (WGS) entry which is preliminary data.</text>
</comment>
<dbReference type="EMBL" id="LNIX01000036">
    <property type="protein sequence ID" value="OXA39834.1"/>
    <property type="molecule type" value="Genomic_DNA"/>
</dbReference>
<dbReference type="OrthoDB" id="3598281at2759"/>
<name>A0A226D4P3_FOLCA</name>
<accession>A0A226D4P3</accession>
<evidence type="ECO:0000313" key="2">
    <source>
        <dbReference type="Proteomes" id="UP000198287"/>
    </source>
</evidence>
<gene>
    <name evidence="1" type="ORF">Fcan01_25334</name>
</gene>